<organism evidence="1 2">
    <name type="scientific">Porites evermanni</name>
    <dbReference type="NCBI Taxonomy" id="104178"/>
    <lineage>
        <taxon>Eukaryota</taxon>
        <taxon>Metazoa</taxon>
        <taxon>Cnidaria</taxon>
        <taxon>Anthozoa</taxon>
        <taxon>Hexacorallia</taxon>
        <taxon>Scleractinia</taxon>
        <taxon>Fungiina</taxon>
        <taxon>Poritidae</taxon>
        <taxon>Porites</taxon>
    </lineage>
</organism>
<dbReference type="EMBL" id="CALNXI010000790">
    <property type="protein sequence ID" value="CAH3139866.1"/>
    <property type="molecule type" value="Genomic_DNA"/>
</dbReference>
<accession>A0ABN8PAS5</accession>
<name>A0ABN8PAS5_9CNID</name>
<evidence type="ECO:0000313" key="2">
    <source>
        <dbReference type="Proteomes" id="UP001159427"/>
    </source>
</evidence>
<proteinExistence type="predicted"/>
<dbReference type="Proteomes" id="UP001159427">
    <property type="component" value="Unassembled WGS sequence"/>
</dbReference>
<comment type="caution">
    <text evidence="1">The sequence shown here is derived from an EMBL/GenBank/DDBJ whole genome shotgun (WGS) entry which is preliminary data.</text>
</comment>
<reference evidence="1 2" key="1">
    <citation type="submission" date="2022-05" db="EMBL/GenBank/DDBJ databases">
        <authorList>
            <consortium name="Genoscope - CEA"/>
            <person name="William W."/>
        </authorList>
    </citation>
    <scope>NUCLEOTIDE SEQUENCE [LARGE SCALE GENOMIC DNA]</scope>
</reference>
<evidence type="ECO:0000313" key="1">
    <source>
        <dbReference type="EMBL" id="CAH3139866.1"/>
    </source>
</evidence>
<sequence length="81" mass="9937">MREKKCGIDTEVCEQTFSWLSKYEKMTRKMNRGHCVFFMIYVQHLRNLTEEEKLRNMQQYPNFVRLFHTSTPLRSEELSKK</sequence>
<keyword evidence="2" id="KW-1185">Reference proteome</keyword>
<gene>
    <name evidence="1" type="ORF">PEVE_00041512</name>
</gene>
<protein>
    <submittedName>
        <fullName evidence="1">Uncharacterized protein</fullName>
    </submittedName>
</protein>